<evidence type="ECO:0000313" key="3">
    <source>
        <dbReference type="Proteomes" id="UP000216339"/>
    </source>
</evidence>
<gene>
    <name evidence="2" type="ORF">BSZ37_04465</name>
</gene>
<feature type="chain" id="PRO_5012086128" description="FlgD Ig-like domain-containing protein" evidence="1">
    <location>
        <begin position="23"/>
        <end position="554"/>
    </location>
</feature>
<comment type="caution">
    <text evidence="2">The sequence shown here is derived from an EMBL/GenBank/DDBJ whole genome shotgun (WGS) entry which is preliminary data.</text>
</comment>
<dbReference type="RefSeq" id="WP_095509386.1">
    <property type="nucleotide sequence ID" value="NZ_MQWD01000001.1"/>
</dbReference>
<dbReference type="Gene3D" id="2.60.40.4070">
    <property type="match status" value="1"/>
</dbReference>
<evidence type="ECO:0000256" key="1">
    <source>
        <dbReference type="SAM" id="SignalP"/>
    </source>
</evidence>
<dbReference type="EMBL" id="MQWD01000001">
    <property type="protein sequence ID" value="PAP75744.1"/>
    <property type="molecule type" value="Genomic_DNA"/>
</dbReference>
<proteinExistence type="predicted"/>
<feature type="signal peptide" evidence="1">
    <location>
        <begin position="1"/>
        <end position="22"/>
    </location>
</feature>
<dbReference type="InterPro" id="IPR026444">
    <property type="entry name" value="Secre_tail"/>
</dbReference>
<reference evidence="2 3" key="1">
    <citation type="submission" date="2016-11" db="EMBL/GenBank/DDBJ databases">
        <title>Study of marine rhodopsin-containing bacteria.</title>
        <authorList>
            <person name="Yoshizawa S."/>
            <person name="Kumagai Y."/>
            <person name="Kogure K."/>
        </authorList>
    </citation>
    <scope>NUCLEOTIDE SEQUENCE [LARGE SCALE GENOMIC DNA]</scope>
    <source>
        <strain evidence="2 3">SAORIC-28</strain>
    </source>
</reference>
<accession>A0A271IY68</accession>
<evidence type="ECO:0008006" key="4">
    <source>
        <dbReference type="Google" id="ProtNLM"/>
    </source>
</evidence>
<dbReference type="AlphaFoldDB" id="A0A271IY68"/>
<dbReference type="NCBIfam" id="TIGR04183">
    <property type="entry name" value="Por_Secre_tail"/>
    <property type="match status" value="1"/>
</dbReference>
<organism evidence="2 3">
    <name type="scientific">Rubrivirga marina</name>
    <dbReference type="NCBI Taxonomy" id="1196024"/>
    <lineage>
        <taxon>Bacteria</taxon>
        <taxon>Pseudomonadati</taxon>
        <taxon>Rhodothermota</taxon>
        <taxon>Rhodothermia</taxon>
        <taxon>Rhodothermales</taxon>
        <taxon>Rubricoccaceae</taxon>
        <taxon>Rubrivirga</taxon>
    </lineage>
</organism>
<protein>
    <recommendedName>
        <fullName evidence="4">FlgD Ig-like domain-containing protein</fullName>
    </recommendedName>
</protein>
<name>A0A271IY68_9BACT</name>
<dbReference type="Proteomes" id="UP000216339">
    <property type="component" value="Unassembled WGS sequence"/>
</dbReference>
<evidence type="ECO:0000313" key="2">
    <source>
        <dbReference type="EMBL" id="PAP75744.1"/>
    </source>
</evidence>
<keyword evidence="1" id="KW-0732">Signal</keyword>
<sequence length="554" mass="58281">MTPRHVLLLAALVLAAPVTAQAGRVEIRLDPTIPIAGRSATVTARFLEARPEAASLFVRAVGETTFLELVASEQTPSLWSVAAPFDIPRQGVEVYAQYRLDGETFTEPVQAPQEMPFRVPSFVPVTRSDVTLPVRQYRMVSVPLHLGEAPGVPVTLGSDDPVAVFGDDFGDDGDPAQWRLLRWDPLAEAYRDAVRDAASFDRVRPGAGYWLITSRIGTFDVENGLSTGAAIVDGAPRAADVTIPIQTGWNQIGSPFLFPIQWADVGRPAGVEDPVAFTGTFVGGQATLRPWEGYFVFNPGPEGVLRFRARPGEGGAARTVAERVQERAGVGAGVLHVTASQGGVTDEVVLGVDGSAAGTVGGPVDLRKPPAVDSGLRLSARADGEEWISRFQPRDAAVWTVTVAADDDVDLDFTPYGDWPDGLVVEDLDRGEALAVVGDRVRVEAIDGAPIRRLAVRAGTGLTAAPAGPSFGTPRPNPTTGAVTVPVTLPGPARFEVVDVLGRVVRATRLDGTEVVVGWDGQDGAGCAVAAGVYLLRLSSASGSAAARVTLLSP</sequence>
<dbReference type="OrthoDB" id="8901262at2"/>
<keyword evidence="3" id="KW-1185">Reference proteome</keyword>